<dbReference type="Proteomes" id="UP000694240">
    <property type="component" value="Chromosome 11"/>
</dbReference>
<dbReference type="CDD" id="cd22160">
    <property type="entry name" value="F-box_AtFBL13-like"/>
    <property type="match status" value="1"/>
</dbReference>
<keyword evidence="3" id="KW-1185">Reference proteome</keyword>
<dbReference type="Pfam" id="PF08387">
    <property type="entry name" value="FBD"/>
    <property type="match status" value="2"/>
</dbReference>
<proteinExistence type="predicted"/>
<gene>
    <name evidence="2" type="ORF">ISN45_Aa06g022120</name>
</gene>
<dbReference type="Pfam" id="PF00646">
    <property type="entry name" value="F-box"/>
    <property type="match status" value="1"/>
</dbReference>
<evidence type="ECO:0000313" key="3">
    <source>
        <dbReference type="Proteomes" id="UP000694240"/>
    </source>
</evidence>
<reference evidence="2 3" key="1">
    <citation type="submission" date="2020-12" db="EMBL/GenBank/DDBJ databases">
        <title>Concerted genomic and epigenomic changes stabilize Arabidopsis allopolyploids.</title>
        <authorList>
            <person name="Chen Z."/>
        </authorList>
    </citation>
    <scope>NUCLEOTIDE SEQUENCE [LARGE SCALE GENOMIC DNA]</scope>
    <source>
        <strain evidence="2">Allo738</strain>
        <tissue evidence="2">Leaf</tissue>
    </source>
</reference>
<dbReference type="InterPro" id="IPR006566">
    <property type="entry name" value="FBD"/>
</dbReference>
<dbReference type="InterPro" id="IPR053781">
    <property type="entry name" value="F-box_AtFBL13-like"/>
</dbReference>
<organism evidence="2 3">
    <name type="scientific">Arabidopsis thaliana x Arabidopsis arenosa</name>
    <dbReference type="NCBI Taxonomy" id="1240361"/>
    <lineage>
        <taxon>Eukaryota</taxon>
        <taxon>Viridiplantae</taxon>
        <taxon>Streptophyta</taxon>
        <taxon>Embryophyta</taxon>
        <taxon>Tracheophyta</taxon>
        <taxon>Spermatophyta</taxon>
        <taxon>Magnoliopsida</taxon>
        <taxon>eudicotyledons</taxon>
        <taxon>Gunneridae</taxon>
        <taxon>Pentapetalae</taxon>
        <taxon>rosids</taxon>
        <taxon>malvids</taxon>
        <taxon>Brassicales</taxon>
        <taxon>Brassicaceae</taxon>
        <taxon>Camelineae</taxon>
        <taxon>Arabidopsis</taxon>
    </lineage>
</organism>
<dbReference type="InterPro" id="IPR001810">
    <property type="entry name" value="F-box_dom"/>
</dbReference>
<dbReference type="PROSITE" id="PS50181">
    <property type="entry name" value="FBOX"/>
    <property type="match status" value="1"/>
</dbReference>
<feature type="domain" description="F-box" evidence="1">
    <location>
        <begin position="22"/>
        <end position="58"/>
    </location>
</feature>
<name>A0A8T1YYB3_9BRAS</name>
<accession>A0A8T1YYB3</accession>
<dbReference type="InterPro" id="IPR055411">
    <property type="entry name" value="LRR_FXL15/At3g58940/PEG3-like"/>
</dbReference>
<dbReference type="AlphaFoldDB" id="A0A8T1YYB3"/>
<evidence type="ECO:0000259" key="1">
    <source>
        <dbReference type="PROSITE" id="PS50181"/>
    </source>
</evidence>
<dbReference type="Pfam" id="PF24758">
    <property type="entry name" value="LRR_At5g56370"/>
    <property type="match status" value="2"/>
</dbReference>
<protein>
    <submittedName>
        <fullName evidence="2">FBD domain</fullName>
    </submittedName>
</protein>
<dbReference type="SMART" id="SM00579">
    <property type="entry name" value="FBD"/>
    <property type="match status" value="1"/>
</dbReference>
<sequence>MEERNAKRICLERREGFSRAKEDLISKLPDSLITQILLYLPTKKAVRACVFSKRWKSLWLSIPGLDLDSEEFPNYNAFVSFMNRFVDFYREQNSCLHTFKLSIQKIWSDQYRITRWIDFVATRKLQHLDVECLYVKRECFEVMPLSFYICKTLITLRLHRVYLDGFESVSLPLLKTMHLELNVYDNDAGLKSFISSCPVLEDLSIVRSVDYNDNVNVLRVHSQTLTSLSVEFDLGDEWGLGLFCFGQRDLGLWIDAPRLKYLNFKHELSDSKTISNLNSLVKINFVGSFRISDGVGLSKQQMARSFFTGISKVRDLNISAHILEDLTDSTMVDTSQTRVPFVPQCLLSSLEFVEISGKFMAQPVAVELARFLDFSREQKSCLHKLKLDIQKNKNDQSCVTPWIDFVARGNLTHLDVEFGGFVLKRECWEVMPVSLYICETLLHLRLYRVLMGNFESVSLPRLKTLCLERNIYPNEASVESLISSCPVLEDLTIVRIDDNVKVLRVHSQSLTSLSVGYNPGDLMHKYHYYSERVRENSGLVIDAPRLKYLTFRYERSKSKIVRNLSSLVKVNVLSSFDISSVVGCSEQQMAHNFFTGISRVRDLIISESLMKLIFFYLQVDSLPQFCNLSYLKANVCSTSVTFLDVFTKLLESCPNLKSIVLGLTCLTDYTVESVEMRVWSVPKCLLSSLEFVEIKNEYTADDGVLEVARYFVENSLNLKKLVLHLASSFLEQGNPALLKDLIALPRRSSMCQIVVFNGLNGRALGIF</sequence>
<dbReference type="EMBL" id="JAEFBK010000011">
    <property type="protein sequence ID" value="KAG7551545.1"/>
    <property type="molecule type" value="Genomic_DNA"/>
</dbReference>
<dbReference type="InterPro" id="IPR050232">
    <property type="entry name" value="FBL13/AtMIF1-like"/>
</dbReference>
<dbReference type="PANTHER" id="PTHR31900:SF25">
    <property type="entry name" value="FBD DOMAIN-CONTAINING PROTEIN"/>
    <property type="match status" value="1"/>
</dbReference>
<evidence type="ECO:0000313" key="2">
    <source>
        <dbReference type="EMBL" id="KAG7551545.1"/>
    </source>
</evidence>
<comment type="caution">
    <text evidence="2">The sequence shown here is derived from an EMBL/GenBank/DDBJ whole genome shotgun (WGS) entry which is preliminary data.</text>
</comment>
<dbReference type="PANTHER" id="PTHR31900">
    <property type="entry name" value="F-BOX/RNI SUPERFAMILY PROTEIN-RELATED"/>
    <property type="match status" value="1"/>
</dbReference>